<reference evidence="1 2" key="2">
    <citation type="journal article" date="2019" name="G3 (Bethesda)">
        <title>Hybrid Assembly of the Genome of the Entomopathogenic Nematode Steinernema carpocapsae Identifies the X-Chromosome.</title>
        <authorList>
            <person name="Serra L."/>
            <person name="Macchietto M."/>
            <person name="Macias-Munoz A."/>
            <person name="McGill C.J."/>
            <person name="Rodriguez I.M."/>
            <person name="Rodriguez B."/>
            <person name="Murad R."/>
            <person name="Mortazavi A."/>
        </authorList>
    </citation>
    <scope>NUCLEOTIDE SEQUENCE [LARGE SCALE GENOMIC DNA]</scope>
    <source>
        <strain evidence="1 2">ALL</strain>
    </source>
</reference>
<evidence type="ECO:0000313" key="2">
    <source>
        <dbReference type="Proteomes" id="UP000298663"/>
    </source>
</evidence>
<comment type="caution">
    <text evidence="1">The sequence shown here is derived from an EMBL/GenBank/DDBJ whole genome shotgun (WGS) entry which is preliminary data.</text>
</comment>
<dbReference type="Proteomes" id="UP000298663">
    <property type="component" value="Unassembled WGS sequence"/>
</dbReference>
<sequence>MGYLRWIKKLLKKAKGYREVDDGEERTCANKEEAVKSENNVLKEFSTSVVNLNQTDINSKVFPCQKDKFEEQLHYVIRITIVFSMCEA</sequence>
<protein>
    <submittedName>
        <fullName evidence="1">Uncharacterized protein</fullName>
    </submittedName>
</protein>
<dbReference type="EMBL" id="AZBU02000003">
    <property type="protein sequence ID" value="TKR89794.1"/>
    <property type="molecule type" value="Genomic_DNA"/>
</dbReference>
<evidence type="ECO:0000313" key="1">
    <source>
        <dbReference type="EMBL" id="TKR89794.1"/>
    </source>
</evidence>
<organism evidence="1 2">
    <name type="scientific">Steinernema carpocapsae</name>
    <name type="common">Entomopathogenic nematode</name>
    <dbReference type="NCBI Taxonomy" id="34508"/>
    <lineage>
        <taxon>Eukaryota</taxon>
        <taxon>Metazoa</taxon>
        <taxon>Ecdysozoa</taxon>
        <taxon>Nematoda</taxon>
        <taxon>Chromadorea</taxon>
        <taxon>Rhabditida</taxon>
        <taxon>Tylenchina</taxon>
        <taxon>Panagrolaimomorpha</taxon>
        <taxon>Strongyloidoidea</taxon>
        <taxon>Steinernematidae</taxon>
        <taxon>Steinernema</taxon>
    </lineage>
</organism>
<gene>
    <name evidence="1" type="ORF">L596_013842</name>
</gene>
<name>A0A4U5P2Q1_STECR</name>
<proteinExistence type="predicted"/>
<keyword evidence="2" id="KW-1185">Reference proteome</keyword>
<reference evidence="1 2" key="1">
    <citation type="journal article" date="2015" name="Genome Biol.">
        <title>Comparative genomics of Steinernema reveals deeply conserved gene regulatory networks.</title>
        <authorList>
            <person name="Dillman A.R."/>
            <person name="Macchietto M."/>
            <person name="Porter C.F."/>
            <person name="Rogers A."/>
            <person name="Williams B."/>
            <person name="Antoshechkin I."/>
            <person name="Lee M.M."/>
            <person name="Goodwin Z."/>
            <person name="Lu X."/>
            <person name="Lewis E.E."/>
            <person name="Goodrich-Blair H."/>
            <person name="Stock S.P."/>
            <person name="Adams B.J."/>
            <person name="Sternberg P.W."/>
            <person name="Mortazavi A."/>
        </authorList>
    </citation>
    <scope>NUCLEOTIDE SEQUENCE [LARGE SCALE GENOMIC DNA]</scope>
    <source>
        <strain evidence="1 2">ALL</strain>
    </source>
</reference>
<dbReference type="AlphaFoldDB" id="A0A4U5P2Q1"/>
<accession>A0A4U5P2Q1</accession>